<comment type="similarity">
    <text evidence="1">Belongs to the strumpellin family.</text>
</comment>
<reference evidence="3" key="1">
    <citation type="submission" date="2021-02" db="EMBL/GenBank/DDBJ databases">
        <authorList>
            <person name="Nowell W R."/>
        </authorList>
    </citation>
    <scope>NUCLEOTIDE SEQUENCE</scope>
</reference>
<name>A0A821GXJ7_9BILA</name>
<dbReference type="PANTHER" id="PTHR15691:SF6">
    <property type="entry name" value="WASH COMPLEX SUBUNIT 5"/>
    <property type="match status" value="1"/>
</dbReference>
<dbReference type="GO" id="GO:0007032">
    <property type="term" value="P:endosome organization"/>
    <property type="evidence" value="ECO:0007669"/>
    <property type="project" value="TreeGrafter"/>
</dbReference>
<evidence type="ECO:0008006" key="5">
    <source>
        <dbReference type="Google" id="ProtNLM"/>
    </source>
</evidence>
<dbReference type="EMBL" id="CAJOBR010002333">
    <property type="protein sequence ID" value="CAF4674419.1"/>
    <property type="molecule type" value="Genomic_DNA"/>
</dbReference>
<dbReference type="Proteomes" id="UP000663848">
    <property type="component" value="Unassembled WGS sequence"/>
</dbReference>
<dbReference type="AlphaFoldDB" id="A0A821GXJ7"/>
<dbReference type="GO" id="GO:0030041">
    <property type="term" value="P:actin filament polymerization"/>
    <property type="evidence" value="ECO:0007669"/>
    <property type="project" value="TreeGrafter"/>
</dbReference>
<dbReference type="EMBL" id="CAJNYT010004730">
    <property type="protein sequence ID" value="CAF3684626.1"/>
    <property type="molecule type" value="Genomic_DNA"/>
</dbReference>
<dbReference type="Pfam" id="PF10266">
    <property type="entry name" value="Strumpellin"/>
    <property type="match status" value="1"/>
</dbReference>
<dbReference type="InterPro" id="IPR019393">
    <property type="entry name" value="WASH_strumpellin"/>
</dbReference>
<evidence type="ECO:0000256" key="1">
    <source>
        <dbReference type="ARBA" id="ARBA00006224"/>
    </source>
</evidence>
<accession>A0A821GXJ7</accession>
<gene>
    <name evidence="2" type="ORF">GRG538_LOCUS27260</name>
    <name evidence="3" type="ORF">QYT958_LOCUS16249</name>
</gene>
<proteinExistence type="inferred from homology"/>
<dbReference type="GO" id="GO:0140285">
    <property type="term" value="P:endosome fission"/>
    <property type="evidence" value="ECO:0007669"/>
    <property type="project" value="TreeGrafter"/>
</dbReference>
<sequence>MSDFLAANNPCGQNLLQLVATGNAIIAELLRLAEFVPPLFKVINIRDAGKYADIIFDFSYFSKQEYYDELINNRADLQDLDDEFRENNLTLLTRFYQAFESVHKYGIEFNRYIEDLSSGTYLQQTVESVIANEAGKQLMTEAVYLFGVMLIILDLKYDGAARERMIVSYFRYSGKRNALDSNIDEVGKLLARNDGFSLQPYKRPIGYPENYFRRIGFREDVIAYTELEHQTAAYATQAAMLYVLLYFYPDVLHNKQAIMREIVDKHFADNWVINLYMGMTVNLIDAWEPYKAAKAALNNTLDIQAVKSRSQMIHEKVIKLNKQVEQYLIEGVLVEEYVLKSISALLKFMKECNICLRWIILHTSELPVGADNNKRCKQMLQMVVTDSQYNPADVFKLLLNTAQFEFNLKELVSLLLAEKHERWTANRKEAVERLIELADVFSGAMPLTRVEKNDNLQTWFRKMAKSIESLDFQDWTSAGRQTNQIMTALDEVQQFHELDANMQVKQFLNDNKRLLSTMILLNNVQESTISIMDLVADLSYAWIIIDSFTGVMQEGIKRSPSLVTKLRATFLKLSSALDLPLVRINQVGSNDLMTVSHYYSGELVAYVRKVLQIIPETMFSMLASIVHLQTHTLRELPLRAEKDKLRDYAQLEERHQVAKLTHDISIFTESMLLMKTTLVGIIKLDPKRVLEDGIRKELVKQVATALHNGLTFNPRAKSSELIPKLDALGNQMDGFRRSFEYVQDYVGMYGLKIWQEEVSRIINYNVEQESNSFLKQKIYDFQSTFQSRHIPIPHILPLGDGSINFMGRLVREILRVTDPRATFYAEQRNTWYDIRTKQPAVDILLFKKLHRAVGSFGLSGLDRLLSFMIVKELQLLTGIIQTIFQNKESSDMLDSFMRQLSPIDSIIAQPNRVYANSVAKGASAWPTLSTHLMKVGQMQLLRQQIANELTASAKYDSKYLFYALKAFNDSLLQDIQQVYTNSSTQPNESTDTMNELLYELGPLLESVGMNDVLQRVYISAQNHFLLIPLLVLYTISQVPRMITLKYLKNQMLTSGNSSSSGKRELDCSAFVIAIYTLTKQYHSDLIDDYLTCLCQFIKSHIEQAGSQKLVDFPPEAINMLDFLTMFIHYGDLPIKALEQRLPAYICDEFRTI</sequence>
<dbReference type="Proteomes" id="UP000663872">
    <property type="component" value="Unassembled WGS sequence"/>
</dbReference>
<evidence type="ECO:0000313" key="3">
    <source>
        <dbReference type="EMBL" id="CAF4674419.1"/>
    </source>
</evidence>
<dbReference type="GO" id="GO:0071203">
    <property type="term" value="C:WASH complex"/>
    <property type="evidence" value="ECO:0007669"/>
    <property type="project" value="InterPro"/>
</dbReference>
<protein>
    <recommendedName>
        <fullName evidence="5">WASH complex subunit strumpellin</fullName>
    </recommendedName>
</protein>
<dbReference type="GO" id="GO:0005768">
    <property type="term" value="C:endosome"/>
    <property type="evidence" value="ECO:0007669"/>
    <property type="project" value="TreeGrafter"/>
</dbReference>
<dbReference type="PANTHER" id="PTHR15691">
    <property type="entry name" value="WASH COMPLEX SUBUNIT 5"/>
    <property type="match status" value="1"/>
</dbReference>
<evidence type="ECO:0000313" key="2">
    <source>
        <dbReference type="EMBL" id="CAF3684626.1"/>
    </source>
</evidence>
<comment type="caution">
    <text evidence="3">The sequence shown here is derived from an EMBL/GenBank/DDBJ whole genome shotgun (WGS) entry which is preliminary data.</text>
</comment>
<evidence type="ECO:0000313" key="4">
    <source>
        <dbReference type="Proteomes" id="UP000663848"/>
    </source>
</evidence>
<dbReference type="GO" id="GO:0051125">
    <property type="term" value="P:regulation of actin nucleation"/>
    <property type="evidence" value="ECO:0007669"/>
    <property type="project" value="TreeGrafter"/>
</dbReference>
<organism evidence="3 4">
    <name type="scientific">Rotaria socialis</name>
    <dbReference type="NCBI Taxonomy" id="392032"/>
    <lineage>
        <taxon>Eukaryota</taxon>
        <taxon>Metazoa</taxon>
        <taxon>Spiralia</taxon>
        <taxon>Gnathifera</taxon>
        <taxon>Rotifera</taxon>
        <taxon>Eurotatoria</taxon>
        <taxon>Bdelloidea</taxon>
        <taxon>Philodinida</taxon>
        <taxon>Philodinidae</taxon>
        <taxon>Rotaria</taxon>
    </lineage>
</organism>